<evidence type="ECO:0000256" key="4">
    <source>
        <dbReference type="ARBA" id="ARBA00004141"/>
    </source>
</evidence>
<keyword evidence="16" id="KW-0325">Glycoprotein</keyword>
<dbReference type="EC" id="4.6.1.1" evidence="6"/>
<dbReference type="Pfam" id="PF25495">
    <property type="entry name" value="Peripla_BP_A-cyclase_1"/>
    <property type="match status" value="1"/>
</dbReference>
<feature type="domain" description="Guanylate cyclase" evidence="22">
    <location>
        <begin position="862"/>
        <end position="1017"/>
    </location>
</feature>
<dbReference type="Proteomes" id="UP000002316">
    <property type="component" value="Chromosome 7"/>
</dbReference>
<dbReference type="GO" id="GO:0005524">
    <property type="term" value="F:ATP binding"/>
    <property type="evidence" value="ECO:0007669"/>
    <property type="project" value="UniProtKB-KW"/>
</dbReference>
<keyword evidence="17 23" id="KW-0456">Lyase</keyword>
<keyword evidence="11" id="KW-0460">Magnesium</keyword>
<dbReference type="GO" id="GO:0046872">
    <property type="term" value="F:metal ion binding"/>
    <property type="evidence" value="ECO:0007669"/>
    <property type="project" value="UniProtKB-KW"/>
</dbReference>
<evidence type="ECO:0000256" key="16">
    <source>
        <dbReference type="ARBA" id="ARBA00023180"/>
    </source>
</evidence>
<dbReference type="GO" id="GO:0016020">
    <property type="term" value="C:membrane"/>
    <property type="evidence" value="ECO:0007669"/>
    <property type="project" value="UniProtKB-SubCell"/>
</dbReference>
<sequence length="1205" mass="132867">MKAPALLLFLLSACAASPPTREAGGVQVTVTVLSLLYSKNWPVEYINAVNAGFNASLAARGWVMAPGVDVSVVRPPSYNTPAHEYLKEYLRGLEDDNNLLVVLGPMGEESTSSSYDTLEEHTLVGFAPMTGAAGFEAYRPNLYFLRPELTGELIALIRYAVNYLRVLRLGFMYLEGSMGGSATYEKAVFFLSRLGYEPCCAFTVQSHEGDQGISAAEFEAAWKEFAANRPQAVILLTTMKEETEKFIKKLVADPRTADAFLLAPSLMQKSIASVWKEALEEANAPFVPRRVIQTGTNPLAVDGFFAAIKRFQTEMRNYLTEYKEWSGFNDADHFLKNDADGELMVNGWIAGEVLARALRSHGWMNNRTAFLESLYEQRRYVIDDVVIGDYGGECSERAVGSGAICHCNHGGRKVYMKEVADDYRLRPVLGGYTVQSPLECNSDPAILQPPLSGVLVSVEDYPELERAADQFNKGASAVASTGRVGDMNRFFLQKIVTDMQNAPGDVDAQRQNRAVSAIFGVVTEATLGLRDLTFIDPITPTPHLNSFSRNVIHLSPTLEQQLYVLVNYLSNIHVGAVSCIIRCEQAPTVKNVLKKTLLTFGLNLSSTVVLTPGDSVGEHLPKSGITFIIGLAVDDIVVIEEHLRIHTKARVLVQFSDIALLYNEFVQVFNNSDGAKHLLFATSLPHWADVDTTSETVRRFHEAVPEVEKWTPLSLLGFATGRLMQRNLQRMDLATSDLLSGLFFNETFITVDDMQYGAYKDAEGVATAEESLSNFGATDISVWSMARALRSDEPVLQDPMSPSMVYTVPNGNALTPAQLAGVVGAGLLVLILAVGLTVFLCCIMRNKRDNDNAPKELADPVTLIFTDIESSTAQWATQPELMPDAVATHHSMVRSLIENYDCYEVKTVGDSFMIACKSPFAAVQLAQELQLRFLRHEWGTTVFDEFYREFEERHAEEGDGKYKPPTARLDPEVYRQLWNGLRVRVGIHTGLCDIRYDEVTKGYDYYGQTANTAARTESVGNGGQVLMTCETYHSLSTEERSQFDVTPLGGVPLRGVSEPVEVYQLNAVPGRSFAELRLDRVLDVLDIFGEGTAASTSDYSSTLAELSETAQAIAVSLQSLMGVFTQAQRQGTLMPFCERWRVPLPKKSASAWDDSYCEEVVRRIAMKVGHVVDYHAVVESEHSSSTLSSGSVLIISNHVGELGDF</sequence>
<evidence type="ECO:0000313" key="24">
    <source>
        <dbReference type="Proteomes" id="UP000002316"/>
    </source>
</evidence>
<dbReference type="VEuPathDB" id="TriTrypDB:Tbg972.7.8760"/>
<evidence type="ECO:0000256" key="13">
    <source>
        <dbReference type="ARBA" id="ARBA00022998"/>
    </source>
</evidence>
<evidence type="ECO:0000256" key="12">
    <source>
        <dbReference type="ARBA" id="ARBA00022989"/>
    </source>
</evidence>
<evidence type="ECO:0000256" key="20">
    <source>
        <dbReference type="SAM" id="Phobius"/>
    </source>
</evidence>
<comment type="catalytic activity">
    <reaction evidence="1">
        <text>ATP = 3',5'-cyclic AMP + diphosphate</text>
        <dbReference type="Rhea" id="RHEA:15389"/>
        <dbReference type="ChEBI" id="CHEBI:30616"/>
        <dbReference type="ChEBI" id="CHEBI:33019"/>
        <dbReference type="ChEBI" id="CHEBI:58165"/>
        <dbReference type="EC" id="4.6.1.1"/>
    </reaction>
</comment>
<dbReference type="SUPFAM" id="SSF53822">
    <property type="entry name" value="Periplasmic binding protein-like I"/>
    <property type="match status" value="1"/>
</dbReference>
<dbReference type="PROSITE" id="PS50125">
    <property type="entry name" value="GUANYLATE_CYCLASE_2"/>
    <property type="match status" value="1"/>
</dbReference>
<dbReference type="AlphaFoldDB" id="C9ZUE6"/>
<evidence type="ECO:0000256" key="8">
    <source>
        <dbReference type="ARBA" id="ARBA00022723"/>
    </source>
</evidence>
<keyword evidence="12 20" id="KW-1133">Transmembrane helix</keyword>
<reference evidence="24" key="1">
    <citation type="journal article" date="2010" name="PLoS Negl. Trop. Dis.">
        <title>The genome sequence of Trypanosoma brucei gambiense, causative agent of chronic human african trypanosomiasis.</title>
        <authorList>
            <person name="Jackson A.P."/>
            <person name="Sanders M."/>
            <person name="Berry A."/>
            <person name="McQuillan J."/>
            <person name="Aslett M.A."/>
            <person name="Quail M.A."/>
            <person name="Chukualim B."/>
            <person name="Capewell P."/>
            <person name="MacLeod A."/>
            <person name="Melville S.E."/>
            <person name="Gibson W."/>
            <person name="Barry J.D."/>
            <person name="Berriman M."/>
            <person name="Hertz-Fowler C."/>
        </authorList>
    </citation>
    <scope>NUCLEOTIDE SEQUENCE [LARGE SCALE GENOMIC DNA]</scope>
    <source>
        <strain evidence="24">MHOM/CI/86/DAL972</strain>
    </source>
</reference>
<dbReference type="GO" id="GO:0004016">
    <property type="term" value="F:adenylate cyclase activity"/>
    <property type="evidence" value="ECO:0007669"/>
    <property type="project" value="UniProtKB-EC"/>
</dbReference>
<dbReference type="GeneID" id="23863224"/>
<keyword evidence="10" id="KW-0067">ATP-binding</keyword>
<dbReference type="InterPro" id="IPR028082">
    <property type="entry name" value="Peripla_BP_I"/>
</dbReference>
<evidence type="ECO:0000256" key="3">
    <source>
        <dbReference type="ARBA" id="ARBA00002708"/>
    </source>
</evidence>
<dbReference type="InterPro" id="IPR029787">
    <property type="entry name" value="Nucleotide_cyclase"/>
</dbReference>
<evidence type="ECO:0000256" key="14">
    <source>
        <dbReference type="ARBA" id="ARBA00023136"/>
    </source>
</evidence>
<dbReference type="Gene3D" id="3.30.70.1230">
    <property type="entry name" value="Nucleotide cyclase"/>
    <property type="match status" value="1"/>
</dbReference>
<comment type="function">
    <text evidence="3">Could act as a receptor for an unknown ligand.</text>
</comment>
<dbReference type="InterPro" id="IPR057398">
    <property type="entry name" value="GRESAG4.1/3_peripasmic_2"/>
</dbReference>
<evidence type="ECO:0000256" key="11">
    <source>
        <dbReference type="ARBA" id="ARBA00022842"/>
    </source>
</evidence>
<accession>C9ZUE6</accession>
<feature type="transmembrane region" description="Helical" evidence="20">
    <location>
        <begin position="819"/>
        <end position="843"/>
    </location>
</feature>
<dbReference type="Pfam" id="PF25493">
    <property type="entry name" value="Peripla_BP_A-cyclase"/>
    <property type="match status" value="1"/>
</dbReference>
<evidence type="ECO:0000256" key="19">
    <source>
        <dbReference type="ARBA" id="ARBA00032637"/>
    </source>
</evidence>
<organism evidence="23 24">
    <name type="scientific">Trypanosoma brucei gambiense (strain MHOM/CI/86/DAL972)</name>
    <dbReference type="NCBI Taxonomy" id="679716"/>
    <lineage>
        <taxon>Eukaryota</taxon>
        <taxon>Discoba</taxon>
        <taxon>Euglenozoa</taxon>
        <taxon>Kinetoplastea</taxon>
        <taxon>Metakinetoplastina</taxon>
        <taxon>Trypanosomatida</taxon>
        <taxon>Trypanosomatidae</taxon>
        <taxon>Trypanosoma</taxon>
    </lineage>
</organism>
<evidence type="ECO:0000259" key="22">
    <source>
        <dbReference type="PROSITE" id="PS50125"/>
    </source>
</evidence>
<name>C9ZUE6_TRYB9</name>
<keyword evidence="14 20" id="KW-0472">Membrane</keyword>
<dbReference type="GO" id="GO:0035556">
    <property type="term" value="P:intracellular signal transduction"/>
    <property type="evidence" value="ECO:0007669"/>
    <property type="project" value="InterPro"/>
</dbReference>
<evidence type="ECO:0000256" key="17">
    <source>
        <dbReference type="ARBA" id="ARBA00023239"/>
    </source>
</evidence>
<evidence type="ECO:0000256" key="1">
    <source>
        <dbReference type="ARBA" id="ARBA00001593"/>
    </source>
</evidence>
<evidence type="ECO:0000256" key="9">
    <source>
        <dbReference type="ARBA" id="ARBA00022741"/>
    </source>
</evidence>
<keyword evidence="21" id="KW-0732">Signal</keyword>
<keyword evidence="7 20" id="KW-0812">Transmembrane</keyword>
<dbReference type="RefSeq" id="XP_011775311.1">
    <property type="nucleotide sequence ID" value="XM_011777009.1"/>
</dbReference>
<gene>
    <name evidence="23" type="ORF">TbgDal_VII8760</name>
</gene>
<evidence type="ECO:0000313" key="23">
    <source>
        <dbReference type="EMBL" id="CBH13033.1"/>
    </source>
</evidence>
<keyword evidence="15 23" id="KW-0675">Receptor</keyword>
<protein>
    <recommendedName>
        <fullName evidence="6">adenylate cyclase</fullName>
        <ecNumber evidence="6">4.6.1.1</ecNumber>
    </recommendedName>
    <alternativeName>
        <fullName evidence="18">ATP pyrophosphate-lyase</fullName>
    </alternativeName>
    <alternativeName>
        <fullName evidence="19">Adenylyl cyclase</fullName>
    </alternativeName>
</protein>
<dbReference type="SMART" id="SM00044">
    <property type="entry name" value="CYCc"/>
    <property type="match status" value="1"/>
</dbReference>
<comment type="subcellular location">
    <subcellularLocation>
        <location evidence="4">Membrane</location>
        <topology evidence="4">Multi-pass membrane protein</topology>
    </subcellularLocation>
</comment>
<keyword evidence="8" id="KW-0479">Metal-binding</keyword>
<evidence type="ECO:0000256" key="5">
    <source>
        <dbReference type="ARBA" id="ARBA00005381"/>
    </source>
</evidence>
<dbReference type="GO" id="GO:0006171">
    <property type="term" value="P:cAMP biosynthetic process"/>
    <property type="evidence" value="ECO:0007669"/>
    <property type="project" value="UniProtKB-KW"/>
</dbReference>
<evidence type="ECO:0000256" key="7">
    <source>
        <dbReference type="ARBA" id="ARBA00022692"/>
    </source>
</evidence>
<evidence type="ECO:0000256" key="6">
    <source>
        <dbReference type="ARBA" id="ARBA00012201"/>
    </source>
</evidence>
<dbReference type="Gene3D" id="3.40.50.2300">
    <property type="match status" value="2"/>
</dbReference>
<dbReference type="PANTHER" id="PTHR43081:SF1">
    <property type="entry name" value="ADENYLATE CYCLASE, TERMINAL-DIFFERENTIATION SPECIFIC"/>
    <property type="match status" value="1"/>
</dbReference>
<dbReference type="InterPro" id="IPR050697">
    <property type="entry name" value="Adenylyl/Guanylyl_Cyclase_3/4"/>
</dbReference>
<feature type="signal peptide" evidence="21">
    <location>
        <begin position="1"/>
        <end position="16"/>
    </location>
</feature>
<comment type="similarity">
    <text evidence="5">Belongs to the adenylyl cyclase class-3 family.</text>
</comment>
<keyword evidence="13" id="KW-0115">cAMP biosynthesis</keyword>
<dbReference type="InterPro" id="IPR057399">
    <property type="entry name" value="GRESAG4.1/3_peripasmic_1"/>
</dbReference>
<evidence type="ECO:0000256" key="10">
    <source>
        <dbReference type="ARBA" id="ARBA00022840"/>
    </source>
</evidence>
<dbReference type="SUPFAM" id="SSF55073">
    <property type="entry name" value="Nucleotide cyclase"/>
    <property type="match status" value="1"/>
</dbReference>
<dbReference type="PANTHER" id="PTHR43081">
    <property type="entry name" value="ADENYLATE CYCLASE, TERMINAL-DIFFERENTIATION SPECIFIC-RELATED"/>
    <property type="match status" value="1"/>
</dbReference>
<evidence type="ECO:0000256" key="15">
    <source>
        <dbReference type="ARBA" id="ARBA00023170"/>
    </source>
</evidence>
<dbReference type="CDD" id="cd07556">
    <property type="entry name" value="Nucleotidyl_cyc_III"/>
    <property type="match status" value="1"/>
</dbReference>
<dbReference type="FunFam" id="3.30.70.1230:FF:000022">
    <property type="entry name" value="Receptor-type adenylate cyclase GRESAG 4, putative"/>
    <property type="match status" value="1"/>
</dbReference>
<evidence type="ECO:0000256" key="21">
    <source>
        <dbReference type="SAM" id="SignalP"/>
    </source>
</evidence>
<proteinExistence type="inferred from homology"/>
<dbReference type="FunFam" id="3.40.50.2300:FF:000162">
    <property type="entry name" value="Receptor-type adenylate cyclase GRESAG 4, putative"/>
    <property type="match status" value="1"/>
</dbReference>
<dbReference type="KEGG" id="tbg:TbgDal_VII8760"/>
<comment type="cofactor">
    <cofactor evidence="2">
        <name>Mg(2+)</name>
        <dbReference type="ChEBI" id="CHEBI:18420"/>
    </cofactor>
</comment>
<dbReference type="EMBL" id="FN554970">
    <property type="protein sequence ID" value="CBH13033.1"/>
    <property type="molecule type" value="Genomic_DNA"/>
</dbReference>
<dbReference type="InterPro" id="IPR001054">
    <property type="entry name" value="A/G_cyclase"/>
</dbReference>
<feature type="chain" id="PRO_5003004763" description="adenylate cyclase" evidence="21">
    <location>
        <begin position="17"/>
        <end position="1205"/>
    </location>
</feature>
<keyword evidence="9" id="KW-0547">Nucleotide-binding</keyword>
<evidence type="ECO:0000256" key="18">
    <source>
        <dbReference type="ARBA" id="ARBA00032597"/>
    </source>
</evidence>
<dbReference type="Pfam" id="PF00211">
    <property type="entry name" value="Guanylate_cyc"/>
    <property type="match status" value="1"/>
</dbReference>
<evidence type="ECO:0000256" key="2">
    <source>
        <dbReference type="ARBA" id="ARBA00001946"/>
    </source>
</evidence>